<dbReference type="InterPro" id="IPR003675">
    <property type="entry name" value="Rce1/LyrA-like_dom"/>
</dbReference>
<feature type="domain" description="CAAX prenyl protease 2/Lysostaphin resistance protein A-like" evidence="2">
    <location>
        <begin position="66"/>
        <end position="161"/>
    </location>
</feature>
<name>A0A5B0GJX9_9BURK</name>
<dbReference type="Proteomes" id="UP000325273">
    <property type="component" value="Unassembled WGS sequence"/>
</dbReference>
<feature type="transmembrane region" description="Helical" evidence="1">
    <location>
        <begin position="122"/>
        <end position="140"/>
    </location>
</feature>
<keyword evidence="3" id="KW-0645">Protease</keyword>
<feature type="transmembrane region" description="Helical" evidence="1">
    <location>
        <begin position="25"/>
        <end position="45"/>
    </location>
</feature>
<keyword evidence="3" id="KW-0378">Hydrolase</keyword>
<organism evidence="3 4">
    <name type="scientific">Paraburkholderia panacisoli</name>
    <dbReference type="NCBI Taxonomy" id="2603818"/>
    <lineage>
        <taxon>Bacteria</taxon>
        <taxon>Pseudomonadati</taxon>
        <taxon>Pseudomonadota</taxon>
        <taxon>Betaproteobacteria</taxon>
        <taxon>Burkholderiales</taxon>
        <taxon>Burkholderiaceae</taxon>
        <taxon>Paraburkholderia</taxon>
    </lineage>
</organism>
<feature type="transmembrane region" description="Helical" evidence="1">
    <location>
        <begin position="65"/>
        <end position="85"/>
    </location>
</feature>
<dbReference type="EMBL" id="VTUZ01000033">
    <property type="protein sequence ID" value="KAA1003696.1"/>
    <property type="molecule type" value="Genomic_DNA"/>
</dbReference>
<evidence type="ECO:0000256" key="1">
    <source>
        <dbReference type="SAM" id="Phobius"/>
    </source>
</evidence>
<dbReference type="Pfam" id="PF02517">
    <property type="entry name" value="Rce1-like"/>
    <property type="match status" value="1"/>
</dbReference>
<gene>
    <name evidence="3" type="ORF">FVF58_35090</name>
</gene>
<keyword evidence="1" id="KW-0472">Membrane</keyword>
<feature type="transmembrane region" description="Helical" evidence="1">
    <location>
        <begin position="147"/>
        <end position="169"/>
    </location>
</feature>
<evidence type="ECO:0000259" key="2">
    <source>
        <dbReference type="Pfam" id="PF02517"/>
    </source>
</evidence>
<comment type="caution">
    <text evidence="3">The sequence shown here is derived from an EMBL/GenBank/DDBJ whole genome shotgun (WGS) entry which is preliminary data.</text>
</comment>
<evidence type="ECO:0000313" key="3">
    <source>
        <dbReference type="EMBL" id="KAA1003696.1"/>
    </source>
</evidence>
<keyword evidence="1" id="KW-0812">Transmembrane</keyword>
<evidence type="ECO:0000313" key="4">
    <source>
        <dbReference type="Proteomes" id="UP000325273"/>
    </source>
</evidence>
<dbReference type="GO" id="GO:0080120">
    <property type="term" value="P:CAAX-box protein maturation"/>
    <property type="evidence" value="ECO:0007669"/>
    <property type="project" value="UniProtKB-ARBA"/>
</dbReference>
<feature type="transmembrane region" description="Helical" evidence="1">
    <location>
        <begin position="97"/>
        <end position="116"/>
    </location>
</feature>
<keyword evidence="4" id="KW-1185">Reference proteome</keyword>
<dbReference type="GO" id="GO:0008237">
    <property type="term" value="F:metallopeptidase activity"/>
    <property type="evidence" value="ECO:0007669"/>
    <property type="project" value="UniProtKB-KW"/>
</dbReference>
<reference evidence="3 4" key="1">
    <citation type="submission" date="2019-08" db="EMBL/GenBank/DDBJ databases">
        <title>Paraburkholderia sp. DCY113.</title>
        <authorList>
            <person name="Kang J."/>
        </authorList>
    </citation>
    <scope>NUCLEOTIDE SEQUENCE [LARGE SCALE GENOMIC DNA]</scope>
    <source>
        <strain evidence="3 4">DCY113</strain>
    </source>
</reference>
<dbReference type="GO" id="GO:0004175">
    <property type="term" value="F:endopeptidase activity"/>
    <property type="evidence" value="ECO:0007669"/>
    <property type="project" value="UniProtKB-ARBA"/>
</dbReference>
<dbReference type="GO" id="GO:0006508">
    <property type="term" value="P:proteolysis"/>
    <property type="evidence" value="ECO:0007669"/>
    <property type="project" value="UniProtKB-KW"/>
</dbReference>
<dbReference type="RefSeq" id="WP_149674314.1">
    <property type="nucleotide sequence ID" value="NZ_VTUZ01000033.1"/>
</dbReference>
<protein>
    <submittedName>
        <fullName evidence="3">CPBP family intramembrane metalloprotease</fullName>
    </submittedName>
</protein>
<keyword evidence="1" id="KW-1133">Transmembrane helix</keyword>
<dbReference type="AlphaFoldDB" id="A0A5B0GJX9"/>
<keyword evidence="3" id="KW-0482">Metalloprotease</keyword>
<proteinExistence type="predicted"/>
<sequence>MRSADTDLPGSLEASLWRLGLSTPWWLTIPLALLATELLPLPFDYAADFFFPHQFSGGPNIRSHGIVYALIVACLIAPLVETAFNQWGCITLLRKKLGAGHGVAVVVSAALFAAMHFYSWKYVITTFPVGLVLGYVFVVEQMRRERAFAIVAAIHALRNAISVALIFGLQ</sequence>
<accession>A0A5B0GJX9</accession>